<feature type="region of interest" description="Disordered" evidence="1">
    <location>
        <begin position="231"/>
        <end position="259"/>
    </location>
</feature>
<comment type="caution">
    <text evidence="2">The sequence shown here is derived from an EMBL/GenBank/DDBJ whole genome shotgun (WGS) entry which is preliminary data.</text>
</comment>
<dbReference type="Proteomes" id="UP001597304">
    <property type="component" value="Unassembled WGS sequence"/>
</dbReference>
<evidence type="ECO:0000256" key="1">
    <source>
        <dbReference type="SAM" id="MobiDB-lite"/>
    </source>
</evidence>
<gene>
    <name evidence="2" type="ORF">ACFSF0_09820</name>
</gene>
<evidence type="ECO:0000313" key="3">
    <source>
        <dbReference type="Proteomes" id="UP001597304"/>
    </source>
</evidence>
<reference evidence="3" key="1">
    <citation type="journal article" date="2019" name="Int. J. Syst. Evol. Microbiol.">
        <title>The Global Catalogue of Microorganisms (GCM) 10K type strain sequencing project: providing services to taxonomists for standard genome sequencing and annotation.</title>
        <authorList>
            <consortium name="The Broad Institute Genomics Platform"/>
            <consortium name="The Broad Institute Genome Sequencing Center for Infectious Disease"/>
            <person name="Wu L."/>
            <person name="Ma J."/>
        </authorList>
    </citation>
    <scope>NUCLEOTIDE SEQUENCE [LARGE SCALE GENOMIC DNA]</scope>
    <source>
        <strain evidence="3">LMG 29247</strain>
    </source>
</reference>
<name>A0ABW4KSU0_9BURK</name>
<protein>
    <submittedName>
        <fullName evidence="2">Uncharacterized protein</fullName>
    </submittedName>
</protein>
<feature type="region of interest" description="Disordered" evidence="1">
    <location>
        <begin position="187"/>
        <end position="211"/>
    </location>
</feature>
<sequence>MSSMLLAGLTDHEAAAIEIMIGMNWQDQRVLTLPRGLGLGVPDQSAAARSCVRCVLDLFGFGMRRHSPENEARLMDFLAGRPAVLLVWGNGGGWLERQLPLARDQHVAWVSMPYTSADMLAAIKQVRAERSAPTETTKISSARSALRRNTAAAPLASASPVRAPAATSATEAPVPAWRRAMELAEQLRASASAATPKPASRGAARARPPDAAELPELNDAVLVTPPAVPRTLSPTARTAAAGPAPTANRAPAAAPAPPSMDLSSGALQAVIDVFPALAGIPLVLLSERILAGHGAQLLRVGGDAAFITHVEQGWLASGLPISALLKMLHTPQLVERMEVAPLPAYEVEETLRQLFGGRFHRAQMPLDVIMWELMGSALKDVPLTRRGDLSFSLHRFPNFTLLQDIGPLDIQLASICARMSQSLSDLVRAFPRHEAEVYRFVALCVLSGLAGVTQAVPVAPVLAPPAASAKPAGETAARRGFFKSLLDKLF</sequence>
<dbReference type="RefSeq" id="WP_147911584.1">
    <property type="nucleotide sequence ID" value="NZ_JBHUEJ010000019.1"/>
</dbReference>
<feature type="compositionally biased region" description="Low complexity" evidence="1">
    <location>
        <begin position="189"/>
        <end position="211"/>
    </location>
</feature>
<proteinExistence type="predicted"/>
<accession>A0ABW4KSU0</accession>
<feature type="compositionally biased region" description="Polar residues" evidence="1">
    <location>
        <begin position="133"/>
        <end position="143"/>
    </location>
</feature>
<dbReference type="EMBL" id="JBHUEJ010000019">
    <property type="protein sequence ID" value="MFD1710902.1"/>
    <property type="molecule type" value="Genomic_DNA"/>
</dbReference>
<keyword evidence="3" id="KW-1185">Reference proteome</keyword>
<feature type="compositionally biased region" description="Low complexity" evidence="1">
    <location>
        <begin position="234"/>
        <end position="253"/>
    </location>
</feature>
<feature type="region of interest" description="Disordered" evidence="1">
    <location>
        <begin position="128"/>
        <end position="173"/>
    </location>
</feature>
<organism evidence="2 3">
    <name type="scientific">Ottowia flava</name>
    <dbReference type="NCBI Taxonomy" id="2675430"/>
    <lineage>
        <taxon>Bacteria</taxon>
        <taxon>Pseudomonadati</taxon>
        <taxon>Pseudomonadota</taxon>
        <taxon>Betaproteobacteria</taxon>
        <taxon>Burkholderiales</taxon>
        <taxon>Comamonadaceae</taxon>
        <taxon>Ottowia</taxon>
    </lineage>
</organism>
<evidence type="ECO:0000313" key="2">
    <source>
        <dbReference type="EMBL" id="MFD1710902.1"/>
    </source>
</evidence>